<reference evidence="3 4" key="1">
    <citation type="journal article" date="2019" name="Nat. Med.">
        <title>A library of human gut bacterial isolates paired with longitudinal multiomics data enables mechanistic microbiome research.</title>
        <authorList>
            <person name="Poyet M."/>
            <person name="Groussin M."/>
            <person name="Gibbons S.M."/>
            <person name="Avila-Pacheco J."/>
            <person name="Jiang X."/>
            <person name="Kearney S.M."/>
            <person name="Perrotta A.R."/>
            <person name="Berdy B."/>
            <person name="Zhao S."/>
            <person name="Lieberman T.D."/>
            <person name="Swanson P.K."/>
            <person name="Smith M."/>
            <person name="Roesemann S."/>
            <person name="Alexander J.E."/>
            <person name="Rich S.A."/>
            <person name="Livny J."/>
            <person name="Vlamakis H."/>
            <person name="Clish C."/>
            <person name="Bullock K."/>
            <person name="Deik A."/>
            <person name="Scott J."/>
            <person name="Pierce K.A."/>
            <person name="Xavier R.J."/>
            <person name="Alm E.J."/>
        </authorList>
    </citation>
    <scope>NUCLEOTIDE SEQUENCE [LARGE SCALE GENOMIC DNA]</scope>
    <source>
        <strain evidence="3 4">BIOML-A2</strain>
    </source>
</reference>
<dbReference type="PANTHER" id="PTHR46889:SF5">
    <property type="entry name" value="INTEGRASE PROTEIN"/>
    <property type="match status" value="1"/>
</dbReference>
<dbReference type="GO" id="GO:0003676">
    <property type="term" value="F:nucleic acid binding"/>
    <property type="evidence" value="ECO:0007669"/>
    <property type="project" value="InterPro"/>
</dbReference>
<dbReference type="NCBIfam" id="NF033516">
    <property type="entry name" value="transpos_IS3"/>
    <property type="match status" value="1"/>
</dbReference>
<evidence type="ECO:0000259" key="1">
    <source>
        <dbReference type="PROSITE" id="PS50994"/>
    </source>
</evidence>
<dbReference type="InterPro" id="IPR001584">
    <property type="entry name" value="Integrase_cat-core"/>
</dbReference>
<dbReference type="GO" id="GO:0015074">
    <property type="term" value="P:DNA integration"/>
    <property type="evidence" value="ECO:0007669"/>
    <property type="project" value="InterPro"/>
</dbReference>
<dbReference type="Pfam" id="PF13333">
    <property type="entry name" value="rve_2"/>
    <property type="match status" value="1"/>
</dbReference>
<dbReference type="AlphaFoldDB" id="A0A6I2R0C1"/>
<dbReference type="InterPro" id="IPR048020">
    <property type="entry name" value="Transpos_IS3"/>
</dbReference>
<proteinExistence type="predicted"/>
<protein>
    <submittedName>
        <fullName evidence="3">IS3 family transposase</fullName>
    </submittedName>
</protein>
<organism evidence="3 4">
    <name type="scientific">Flavonifractor plautii</name>
    <name type="common">Fusobacterium plautii</name>
    <dbReference type="NCBI Taxonomy" id="292800"/>
    <lineage>
        <taxon>Bacteria</taxon>
        <taxon>Bacillati</taxon>
        <taxon>Bacillota</taxon>
        <taxon>Clostridia</taxon>
        <taxon>Eubacteriales</taxon>
        <taxon>Oscillospiraceae</taxon>
        <taxon>Flavonifractor</taxon>
    </lineage>
</organism>
<sequence>MVDSFIRRQADRADGLSIVQCLHIFGVSRSGYYSWVRRKKDIDSSCAAKKEQQEQLKEKFRKIVRKLGYVPGKRTFQTHLWREFNISISIKRCRKVMKEMNLVANRPRKDAYKNQATHNHEYSSPKNAVKQNFSVGPRRVILTDITYLYYGPVRTPIYLCAFKDAYTKEILGHCVSSRMTVSLVKSAYDVMMENHGHELRGAACVIHSDQGSQYLSTTFQRLLSDDGFLQSVSDRGNSQDNAPMESFFGRLKCELLDLVALCPDASTVSRMISGYIDAYNHRHYQYALAGLTPSEYYTYVTTGIYPVDNYYGIKATELMPIQALIAARRRAAEEKAKKYREASAKKRAMAQGKKKDPEFVIARDQRILRREIAKWTRSKELALQQISHLREILELSQKARAYLMTASADLILQLYNGENWGAHPELAYIYKMRELF</sequence>
<dbReference type="PANTHER" id="PTHR46889">
    <property type="entry name" value="TRANSPOSASE INSF FOR INSERTION SEQUENCE IS3B-RELATED"/>
    <property type="match status" value="1"/>
</dbReference>
<dbReference type="InterPro" id="IPR012337">
    <property type="entry name" value="RNaseH-like_sf"/>
</dbReference>
<dbReference type="InterPro" id="IPR036397">
    <property type="entry name" value="RNaseH_sf"/>
</dbReference>
<reference evidence="2" key="2">
    <citation type="submission" date="2023-01" db="EMBL/GenBank/DDBJ databases">
        <title>Human gut microbiome strain richness.</title>
        <authorList>
            <person name="Chen-Liaw A."/>
        </authorList>
    </citation>
    <scope>NUCLEOTIDE SEQUENCE</scope>
    <source>
        <strain evidence="2">1001287st1_F4_1001285I_161205</strain>
    </source>
</reference>
<dbReference type="InterPro" id="IPR050900">
    <property type="entry name" value="Transposase_IS3/IS150/IS904"/>
</dbReference>
<accession>A0A6I2R0C1</accession>
<evidence type="ECO:0000313" key="2">
    <source>
        <dbReference type="EMBL" id="MDB7936345.1"/>
    </source>
</evidence>
<dbReference type="Pfam" id="PF00665">
    <property type="entry name" value="rve"/>
    <property type="match status" value="1"/>
</dbReference>
<gene>
    <name evidence="3" type="ORF">GKE97_10850</name>
    <name evidence="2" type="ORF">PNE06_25050</name>
</gene>
<feature type="domain" description="Integrase catalytic" evidence="1">
    <location>
        <begin position="133"/>
        <end position="301"/>
    </location>
</feature>
<dbReference type="EMBL" id="JAQLWV010000100">
    <property type="protein sequence ID" value="MDB7936345.1"/>
    <property type="molecule type" value="Genomic_DNA"/>
</dbReference>
<dbReference type="PROSITE" id="PS50994">
    <property type="entry name" value="INTEGRASE"/>
    <property type="match status" value="1"/>
</dbReference>
<evidence type="ECO:0000313" key="3">
    <source>
        <dbReference type="EMBL" id="MSB20014.1"/>
    </source>
</evidence>
<dbReference type="GeneID" id="63973789"/>
<name>A0A6I2R0C1_FLAPL</name>
<dbReference type="Proteomes" id="UP000434475">
    <property type="component" value="Unassembled WGS sequence"/>
</dbReference>
<dbReference type="RefSeq" id="WP_007490030.1">
    <property type="nucleotide sequence ID" value="NZ_BAABXT010000001.1"/>
</dbReference>
<dbReference type="Proteomes" id="UP001211173">
    <property type="component" value="Unassembled WGS sequence"/>
</dbReference>
<dbReference type="SUPFAM" id="SSF53098">
    <property type="entry name" value="Ribonuclease H-like"/>
    <property type="match status" value="1"/>
</dbReference>
<evidence type="ECO:0000313" key="4">
    <source>
        <dbReference type="Proteomes" id="UP000434475"/>
    </source>
</evidence>
<dbReference type="EMBL" id="WKPR01000010">
    <property type="protein sequence ID" value="MSB20014.1"/>
    <property type="molecule type" value="Genomic_DNA"/>
</dbReference>
<comment type="caution">
    <text evidence="3">The sequence shown here is derived from an EMBL/GenBank/DDBJ whole genome shotgun (WGS) entry which is preliminary data.</text>
</comment>
<dbReference type="Gene3D" id="3.30.420.10">
    <property type="entry name" value="Ribonuclease H-like superfamily/Ribonuclease H"/>
    <property type="match status" value="1"/>
</dbReference>